<feature type="transmembrane region" description="Helical" evidence="1">
    <location>
        <begin position="5"/>
        <end position="24"/>
    </location>
</feature>
<dbReference type="PROSITE" id="PS51257">
    <property type="entry name" value="PROKAR_LIPOPROTEIN"/>
    <property type="match status" value="1"/>
</dbReference>
<feature type="transmembrane region" description="Helical" evidence="1">
    <location>
        <begin position="277"/>
        <end position="295"/>
    </location>
</feature>
<keyword evidence="1" id="KW-1133">Transmembrane helix</keyword>
<comment type="caution">
    <text evidence="3">The sequence shown here is derived from an EMBL/GenBank/DDBJ whole genome shotgun (WGS) entry which is preliminary data.</text>
</comment>
<proteinExistence type="predicted"/>
<evidence type="ECO:0000259" key="2">
    <source>
        <dbReference type="Pfam" id="PF13231"/>
    </source>
</evidence>
<feature type="transmembrane region" description="Helical" evidence="1">
    <location>
        <begin position="109"/>
        <end position="129"/>
    </location>
</feature>
<feature type="transmembrane region" description="Helical" evidence="1">
    <location>
        <begin position="200"/>
        <end position="218"/>
    </location>
</feature>
<protein>
    <submittedName>
        <fullName evidence="3">Glycosyltransferase family 39 protein</fullName>
    </submittedName>
</protein>
<dbReference type="Pfam" id="PF13231">
    <property type="entry name" value="PMT_2"/>
    <property type="match status" value="1"/>
</dbReference>
<keyword evidence="4" id="KW-1185">Reference proteome</keyword>
<dbReference type="RefSeq" id="WP_191735360.1">
    <property type="nucleotide sequence ID" value="NZ_JACYFS010000001.1"/>
</dbReference>
<dbReference type="InterPro" id="IPR038731">
    <property type="entry name" value="RgtA/B/C-like"/>
</dbReference>
<accession>A0ABR8Z8Q7</accession>
<dbReference type="EMBL" id="JACYFS010000001">
    <property type="protein sequence ID" value="MBD8081606.1"/>
    <property type="molecule type" value="Genomic_DNA"/>
</dbReference>
<feature type="transmembrane region" description="Helical" evidence="1">
    <location>
        <begin position="77"/>
        <end position="97"/>
    </location>
</feature>
<feature type="transmembrane region" description="Helical" evidence="1">
    <location>
        <begin position="158"/>
        <end position="188"/>
    </location>
</feature>
<feature type="transmembrane region" description="Helical" evidence="1">
    <location>
        <begin position="333"/>
        <end position="352"/>
    </location>
</feature>
<feature type="transmembrane region" description="Helical" evidence="1">
    <location>
        <begin position="252"/>
        <end position="270"/>
    </location>
</feature>
<keyword evidence="1" id="KW-0472">Membrane</keyword>
<sequence length="592" mass="67929">MKSVYYFYFLLILVLFFLGCAYYYPFISDDSLISLRYAQRFIDGKGLSWNDGHPVEGYSNLLWVLLVSLFGKFNLDLILSSRILGVLCSIGTLRIIFNYLKNRFTEKEKIFIPLILLATTPCFTVWAIGGLEQPLYILLLTLVLTEVSKIIERDFKRLFFLALWLGLLAITRPDGFLFTLTTAGFLVLLNRKEKSKILKIILTVGLIPALFLTGQLLFRYSYYGEFVPNTALVKVKITLHHVLRGGFYNFKAFFGTFVLSASGFYFLWLSVFKKKDLFAAFLLLNVIAWGAYITSVGGDIFPAYRQYYVVIILLTFAIICGLKYISLIKLSNLWKFMLFFVLLLNGVIQHFIPANHSAIDERWEFRGMQLGENLKSAFPKQTLIAVTAAGCIPYSSQLPAVDMLGLNDYYIPRHPPANFGNGPLAHELGDANYVMKRNPDIIVFNTGNRAEDVQFNITQQLMKNSLFRKNYIESSVRDRTDQYILYLNKYSENTGIKRSDRKIIVPGYLFSGDQDSFSVFRNDDILKILEPFKTYYLILDDVDGANWVLELVNNGSNKDLGFTFTQDKRRLFIKIQPRKKIYLKSLVLDSGT</sequence>
<keyword evidence="1" id="KW-0812">Transmembrane</keyword>
<feature type="domain" description="Glycosyltransferase RgtA/B/C/D-like" evidence="2">
    <location>
        <begin position="67"/>
        <end position="209"/>
    </location>
</feature>
<name>A0ABR8Z8Q7_9FLAO</name>
<evidence type="ECO:0000313" key="3">
    <source>
        <dbReference type="EMBL" id="MBD8081606.1"/>
    </source>
</evidence>
<evidence type="ECO:0000256" key="1">
    <source>
        <dbReference type="SAM" id="Phobius"/>
    </source>
</evidence>
<evidence type="ECO:0000313" key="4">
    <source>
        <dbReference type="Proteomes" id="UP000637299"/>
    </source>
</evidence>
<feature type="transmembrane region" description="Helical" evidence="1">
    <location>
        <begin position="307"/>
        <end position="326"/>
    </location>
</feature>
<organism evidence="3 4">
    <name type="scientific">Chryseobacterium caseinilyticum</name>
    <dbReference type="NCBI Taxonomy" id="2771428"/>
    <lineage>
        <taxon>Bacteria</taxon>
        <taxon>Pseudomonadati</taxon>
        <taxon>Bacteroidota</taxon>
        <taxon>Flavobacteriia</taxon>
        <taxon>Flavobacteriales</taxon>
        <taxon>Weeksellaceae</taxon>
        <taxon>Chryseobacterium group</taxon>
        <taxon>Chryseobacterium</taxon>
    </lineage>
</organism>
<dbReference type="Proteomes" id="UP000637299">
    <property type="component" value="Unassembled WGS sequence"/>
</dbReference>
<reference evidence="3 4" key="1">
    <citation type="submission" date="2020-09" db="EMBL/GenBank/DDBJ databases">
        <title>Genome seq and assembly of Chryseobacterium sp.</title>
        <authorList>
            <person name="Chhetri G."/>
        </authorList>
    </citation>
    <scope>NUCLEOTIDE SEQUENCE [LARGE SCALE GENOMIC DNA]</scope>
    <source>
        <strain evidence="3 4">GCR10</strain>
    </source>
</reference>
<gene>
    <name evidence="3" type="ORF">IC610_04110</name>
</gene>